<dbReference type="EMBL" id="PZZL01000002">
    <property type="protein sequence ID" value="PTM61231.1"/>
    <property type="molecule type" value="Genomic_DNA"/>
</dbReference>
<comment type="caution">
    <text evidence="4">Lacks conserved residue(s) required for the propagation of feature annotation.</text>
</comment>
<dbReference type="PANTHER" id="PTHR44591:SF3">
    <property type="entry name" value="RESPONSE REGULATORY DOMAIN-CONTAINING PROTEIN"/>
    <property type="match status" value="1"/>
</dbReference>
<evidence type="ECO:0000256" key="1">
    <source>
        <dbReference type="ARBA" id="ARBA00022553"/>
    </source>
</evidence>
<dbReference type="GO" id="GO:0000160">
    <property type="term" value="P:phosphorelay signal transduction system"/>
    <property type="evidence" value="ECO:0007669"/>
    <property type="project" value="InterPro"/>
</dbReference>
<gene>
    <name evidence="6" type="ORF">C8P69_102618</name>
</gene>
<dbReference type="PROSITE" id="PS50110">
    <property type="entry name" value="RESPONSE_REGULATORY"/>
    <property type="match status" value="1"/>
</dbReference>
<dbReference type="Gene3D" id="3.40.50.2300">
    <property type="match status" value="1"/>
</dbReference>
<reference evidence="6 7" key="1">
    <citation type="submission" date="2018-04" db="EMBL/GenBank/DDBJ databases">
        <title>Genomic Encyclopedia of Archaeal and Bacterial Type Strains, Phase II (KMG-II): from individual species to whole genera.</title>
        <authorList>
            <person name="Goeker M."/>
        </authorList>
    </citation>
    <scope>NUCLEOTIDE SEQUENCE [LARGE SCALE GENOMIC DNA]</scope>
    <source>
        <strain evidence="6 7">DSM 25521</strain>
    </source>
</reference>
<evidence type="ECO:0000313" key="7">
    <source>
        <dbReference type="Proteomes" id="UP000241808"/>
    </source>
</evidence>
<sequence length="207" mass="22796">MSKRPSVNLHRPNSTTILVADEQAFSRRIIRSVVTGLGRVAECRTGFEVIEQAEQLRPNLIILGYNLAGLDGLEVTQLLRRAEGGLQYTPIIMISGFPTRAAVLGAVTAGVHEYVARPFSMKTLRARAEAVLAMPRPFVRTRVYFGPVPRAKMVRSEVLGRIGDSAMASMICGVHHGRADERQCPLGINCLCKDYVRPARQAEIVEL</sequence>
<proteinExistence type="predicted"/>
<evidence type="ECO:0000256" key="3">
    <source>
        <dbReference type="ARBA" id="ARBA00023163"/>
    </source>
</evidence>
<evidence type="ECO:0000256" key="2">
    <source>
        <dbReference type="ARBA" id="ARBA00023015"/>
    </source>
</evidence>
<dbReference type="SUPFAM" id="SSF52172">
    <property type="entry name" value="CheY-like"/>
    <property type="match status" value="1"/>
</dbReference>
<name>A0A2T4ZH48_9HYPH</name>
<dbReference type="Pfam" id="PF00072">
    <property type="entry name" value="Response_reg"/>
    <property type="match status" value="1"/>
</dbReference>
<evidence type="ECO:0000259" key="5">
    <source>
        <dbReference type="PROSITE" id="PS50110"/>
    </source>
</evidence>
<keyword evidence="1" id="KW-0597">Phosphoprotein</keyword>
<keyword evidence="7" id="KW-1185">Reference proteome</keyword>
<dbReference type="SMART" id="SM00448">
    <property type="entry name" value="REC"/>
    <property type="match status" value="1"/>
</dbReference>
<comment type="caution">
    <text evidence="6">The sequence shown here is derived from an EMBL/GenBank/DDBJ whole genome shotgun (WGS) entry which is preliminary data.</text>
</comment>
<dbReference type="RefSeq" id="WP_108175420.1">
    <property type="nucleotide sequence ID" value="NZ_PZZL01000002.1"/>
</dbReference>
<dbReference type="InterPro" id="IPR011006">
    <property type="entry name" value="CheY-like_superfamily"/>
</dbReference>
<dbReference type="Proteomes" id="UP000241808">
    <property type="component" value="Unassembled WGS sequence"/>
</dbReference>
<accession>A0A2T4ZH48</accession>
<dbReference type="PANTHER" id="PTHR44591">
    <property type="entry name" value="STRESS RESPONSE REGULATOR PROTEIN 1"/>
    <property type="match status" value="1"/>
</dbReference>
<feature type="domain" description="Response regulatory" evidence="5">
    <location>
        <begin position="16"/>
        <end position="132"/>
    </location>
</feature>
<protein>
    <submittedName>
        <fullName evidence="6">Response regulator receiver domain-containing protein</fullName>
    </submittedName>
</protein>
<dbReference type="OrthoDB" id="9786548at2"/>
<dbReference type="InterPro" id="IPR001789">
    <property type="entry name" value="Sig_transdc_resp-reg_receiver"/>
</dbReference>
<keyword evidence="3" id="KW-0804">Transcription</keyword>
<organism evidence="6 7">
    <name type="scientific">Phreatobacter oligotrophus</name>
    <dbReference type="NCBI Taxonomy" id="1122261"/>
    <lineage>
        <taxon>Bacteria</taxon>
        <taxon>Pseudomonadati</taxon>
        <taxon>Pseudomonadota</taxon>
        <taxon>Alphaproteobacteria</taxon>
        <taxon>Hyphomicrobiales</taxon>
        <taxon>Phreatobacteraceae</taxon>
        <taxon>Phreatobacter</taxon>
    </lineage>
</organism>
<evidence type="ECO:0000313" key="6">
    <source>
        <dbReference type="EMBL" id="PTM61231.1"/>
    </source>
</evidence>
<dbReference type="AlphaFoldDB" id="A0A2T4ZH48"/>
<evidence type="ECO:0000256" key="4">
    <source>
        <dbReference type="PROSITE-ProRule" id="PRU00169"/>
    </source>
</evidence>
<dbReference type="InterPro" id="IPR050595">
    <property type="entry name" value="Bact_response_regulator"/>
</dbReference>
<keyword evidence="2" id="KW-0805">Transcription regulation</keyword>